<dbReference type="KEGG" id="dat:HRM2_25340"/>
<evidence type="ECO:0000256" key="4">
    <source>
        <dbReference type="ARBA" id="ARBA00023315"/>
    </source>
</evidence>
<keyword evidence="2 5" id="KW-0808">Transferase</keyword>
<dbReference type="GO" id="GO:0006535">
    <property type="term" value="P:cysteine biosynthetic process from serine"/>
    <property type="evidence" value="ECO:0007669"/>
    <property type="project" value="InterPro"/>
</dbReference>
<comment type="similarity">
    <text evidence="1">Belongs to the transferase hexapeptide repeat family.</text>
</comment>
<dbReference type="HOGENOM" id="CLU_051638_10_2_7"/>
<name>C0QGX9_DESAH</name>
<evidence type="ECO:0000313" key="6">
    <source>
        <dbReference type="Proteomes" id="UP000000442"/>
    </source>
</evidence>
<dbReference type="PANTHER" id="PTHR42811">
    <property type="entry name" value="SERINE ACETYLTRANSFERASE"/>
    <property type="match status" value="1"/>
</dbReference>
<dbReference type="Proteomes" id="UP000000442">
    <property type="component" value="Chromosome"/>
</dbReference>
<dbReference type="SUPFAM" id="SSF51161">
    <property type="entry name" value="Trimeric LpxA-like enzymes"/>
    <property type="match status" value="1"/>
</dbReference>
<dbReference type="Pfam" id="PF00132">
    <property type="entry name" value="Hexapep"/>
    <property type="match status" value="1"/>
</dbReference>
<dbReference type="EC" id="2.3.1.30" evidence="5"/>
<keyword evidence="3" id="KW-0677">Repeat</keyword>
<dbReference type="AlphaFoldDB" id="C0QGX9"/>
<protein>
    <submittedName>
        <fullName evidence="5">CysE2</fullName>
        <ecNumber evidence="5">2.3.1.30</ecNumber>
    </submittedName>
</protein>
<dbReference type="InterPro" id="IPR045304">
    <property type="entry name" value="LbH_SAT"/>
</dbReference>
<reference evidence="5 6" key="1">
    <citation type="journal article" date="2009" name="Environ. Microbiol.">
        <title>Genome sequence of Desulfobacterium autotrophicum HRM2, a marine sulfate reducer oxidizing organic carbon completely to carbon dioxide.</title>
        <authorList>
            <person name="Strittmatter A.W."/>
            <person name="Liesegang H."/>
            <person name="Rabus R."/>
            <person name="Decker I."/>
            <person name="Amann J."/>
            <person name="Andres S."/>
            <person name="Henne A."/>
            <person name="Fricke W.F."/>
            <person name="Martinez-Arias R."/>
            <person name="Bartels D."/>
            <person name="Goesmann A."/>
            <person name="Krause L."/>
            <person name="Puehler A."/>
            <person name="Klenk H.P."/>
            <person name="Richter M."/>
            <person name="Schuler M."/>
            <person name="Gloeckner F.O."/>
            <person name="Meyerdierks A."/>
            <person name="Gottschalk G."/>
            <person name="Amann R."/>
        </authorList>
    </citation>
    <scope>NUCLEOTIDE SEQUENCE [LARGE SCALE GENOMIC DNA]</scope>
    <source>
        <strain evidence="6">ATCC 43914 / DSM 3382 / HRM2</strain>
    </source>
</reference>
<dbReference type="Gene3D" id="2.160.10.10">
    <property type="entry name" value="Hexapeptide repeat proteins"/>
    <property type="match status" value="1"/>
</dbReference>
<dbReference type="RefSeq" id="WP_015904393.1">
    <property type="nucleotide sequence ID" value="NC_012108.1"/>
</dbReference>
<dbReference type="InterPro" id="IPR001451">
    <property type="entry name" value="Hexapep"/>
</dbReference>
<dbReference type="GO" id="GO:0005737">
    <property type="term" value="C:cytoplasm"/>
    <property type="evidence" value="ECO:0007669"/>
    <property type="project" value="InterPro"/>
</dbReference>
<keyword evidence="6" id="KW-1185">Reference proteome</keyword>
<dbReference type="GO" id="GO:0009001">
    <property type="term" value="F:serine O-acetyltransferase activity"/>
    <property type="evidence" value="ECO:0007669"/>
    <property type="project" value="UniProtKB-EC"/>
</dbReference>
<dbReference type="InterPro" id="IPR005881">
    <property type="entry name" value="Ser_O-AcTrfase"/>
</dbReference>
<dbReference type="CDD" id="cd03354">
    <property type="entry name" value="LbH_SAT"/>
    <property type="match status" value="1"/>
</dbReference>
<evidence type="ECO:0000256" key="3">
    <source>
        <dbReference type="ARBA" id="ARBA00022737"/>
    </source>
</evidence>
<dbReference type="InterPro" id="IPR018357">
    <property type="entry name" value="Hexapep_transf_CS"/>
</dbReference>
<dbReference type="EMBL" id="CP001087">
    <property type="protein sequence ID" value="ACN15628.1"/>
    <property type="molecule type" value="Genomic_DNA"/>
</dbReference>
<accession>C0QGX9</accession>
<keyword evidence="4 5" id="KW-0012">Acyltransferase</keyword>
<evidence type="ECO:0000256" key="2">
    <source>
        <dbReference type="ARBA" id="ARBA00022679"/>
    </source>
</evidence>
<gene>
    <name evidence="5" type="primary">cysE2</name>
    <name evidence="5" type="ordered locus">HRM2_25340</name>
</gene>
<proteinExistence type="inferred from homology"/>
<dbReference type="eggNOG" id="COG1045">
    <property type="taxonomic scope" value="Bacteria"/>
</dbReference>
<dbReference type="PROSITE" id="PS00101">
    <property type="entry name" value="HEXAPEP_TRANSFERASES"/>
    <property type="match status" value="1"/>
</dbReference>
<dbReference type="STRING" id="177437.HRM2_25340"/>
<dbReference type="InterPro" id="IPR011004">
    <property type="entry name" value="Trimer_LpxA-like_sf"/>
</dbReference>
<organism evidence="5 6">
    <name type="scientific">Desulforapulum autotrophicum (strain ATCC 43914 / DSM 3382 / VKM B-1955 / HRM2)</name>
    <name type="common">Desulfobacterium autotrophicum</name>
    <dbReference type="NCBI Taxonomy" id="177437"/>
    <lineage>
        <taxon>Bacteria</taxon>
        <taxon>Pseudomonadati</taxon>
        <taxon>Thermodesulfobacteriota</taxon>
        <taxon>Desulfobacteria</taxon>
        <taxon>Desulfobacterales</taxon>
        <taxon>Desulfobacteraceae</taxon>
        <taxon>Desulforapulum</taxon>
    </lineage>
</organism>
<dbReference type="OrthoDB" id="8612290at2"/>
<sequence>MGLVFLYRLSNFLYKKKIPVIPKIIQTVIRVIYACYLPYSAEIGPKTVFLHGGLGVVIHEHAKIGANCVIMPNVTIGGTRKKKRVPVIGDNVKIGTGAKIIGGIDVGSGVVIAANSVVIKDLPDRTLVAGVPAQIKKVGIDFNCY</sequence>
<evidence type="ECO:0000256" key="1">
    <source>
        <dbReference type="ARBA" id="ARBA00007274"/>
    </source>
</evidence>
<dbReference type="PIRSF" id="PIRSF000441">
    <property type="entry name" value="CysE"/>
    <property type="match status" value="1"/>
</dbReference>
<evidence type="ECO:0000313" key="5">
    <source>
        <dbReference type="EMBL" id="ACN15628.1"/>
    </source>
</evidence>